<comment type="caution">
    <text evidence="2">The sequence shown here is derived from an EMBL/GenBank/DDBJ whole genome shotgun (WGS) entry which is preliminary data.</text>
</comment>
<proteinExistence type="predicted"/>
<dbReference type="EMBL" id="VSSQ01051232">
    <property type="protein sequence ID" value="MPN05319.1"/>
    <property type="molecule type" value="Genomic_DNA"/>
</dbReference>
<gene>
    <name evidence="2" type="ORF">SDC9_152569</name>
</gene>
<reference evidence="2" key="1">
    <citation type="submission" date="2019-08" db="EMBL/GenBank/DDBJ databases">
        <authorList>
            <person name="Kucharzyk K."/>
            <person name="Murdoch R.W."/>
            <person name="Higgins S."/>
            <person name="Loffler F."/>
        </authorList>
    </citation>
    <scope>NUCLEOTIDE SEQUENCE</scope>
</reference>
<dbReference type="AlphaFoldDB" id="A0A645EVT2"/>
<feature type="region of interest" description="Disordered" evidence="1">
    <location>
        <begin position="257"/>
        <end position="306"/>
    </location>
</feature>
<accession>A0A645EVT2</accession>
<evidence type="ECO:0000256" key="1">
    <source>
        <dbReference type="SAM" id="MobiDB-lite"/>
    </source>
</evidence>
<protein>
    <submittedName>
        <fullName evidence="2">Uncharacterized protein</fullName>
    </submittedName>
</protein>
<feature type="compositionally biased region" description="Basic and acidic residues" evidence="1">
    <location>
        <begin position="257"/>
        <end position="266"/>
    </location>
</feature>
<sequence>MPLVDHRQAHPCCPQLFDHHVPESAVAAHDPVPLRRRSDRDDGLARQAGDEIAQAVALRGGDRRRKRLGELLERVDHQITAEDPDVGLGLDIADARQHRNSRGEQPHIDRDRLVGGIVVGERDHALAVRVHQPGLLEQQGVFCVGHHGGRVDPELVHPQLLQAGVIELDGDEAQAQMVEAVTDHASGLADAADDIEGRADLVDAPGEPGDLDGVLEALVLKQRQDIDQRIRPGGDRGVDGQGHPHPLQRVVGVRHLAESDGRGRETDDVERVEDGEWRAGAPGQRIGTGNQCQAGGAEGVDADDEQ</sequence>
<organism evidence="2">
    <name type="scientific">bioreactor metagenome</name>
    <dbReference type="NCBI Taxonomy" id="1076179"/>
    <lineage>
        <taxon>unclassified sequences</taxon>
        <taxon>metagenomes</taxon>
        <taxon>ecological metagenomes</taxon>
    </lineage>
</organism>
<name>A0A645EVT2_9ZZZZ</name>
<evidence type="ECO:0000313" key="2">
    <source>
        <dbReference type="EMBL" id="MPN05319.1"/>
    </source>
</evidence>